<dbReference type="InterPro" id="IPR025979">
    <property type="entry name" value="ChrR-like_cupin_dom"/>
</dbReference>
<dbReference type="Gene3D" id="2.60.120.10">
    <property type="entry name" value="Jelly Rolls"/>
    <property type="match status" value="1"/>
</dbReference>
<proteinExistence type="predicted"/>
<organism evidence="2">
    <name type="scientific">Pseudomonas putida</name>
    <name type="common">Arthrobacter siderocapsulatus</name>
    <dbReference type="NCBI Taxonomy" id="303"/>
    <lineage>
        <taxon>Bacteria</taxon>
        <taxon>Pseudomonadati</taxon>
        <taxon>Pseudomonadota</taxon>
        <taxon>Gammaproteobacteria</taxon>
        <taxon>Pseudomonadales</taxon>
        <taxon>Pseudomonadaceae</taxon>
        <taxon>Pseudomonas</taxon>
    </lineage>
</organism>
<dbReference type="SUPFAM" id="SSF51182">
    <property type="entry name" value="RmlC-like cupins"/>
    <property type="match status" value="2"/>
</dbReference>
<name>A0A1B2F3A2_PSEPU</name>
<dbReference type="AlphaFoldDB" id="A0A1B2F3A2"/>
<dbReference type="InterPro" id="IPR011051">
    <property type="entry name" value="RmlC_Cupin_sf"/>
</dbReference>
<accession>A0A1B2F3A2</accession>
<dbReference type="EMBL" id="CP016634">
    <property type="protein sequence ID" value="ANY86732.1"/>
    <property type="molecule type" value="Genomic_DNA"/>
</dbReference>
<evidence type="ECO:0000313" key="2">
    <source>
        <dbReference type="EMBL" id="ANY86732.1"/>
    </source>
</evidence>
<reference evidence="2" key="1">
    <citation type="submission" date="2016-07" db="EMBL/GenBank/DDBJ databases">
        <title>New class B carbapenemase carried by novel plasmid in Pseudomonas putida enviromental strain in eastern Amazonia.</title>
        <authorList>
            <person name="Souza C.O."/>
            <person name="Lima K.V."/>
            <person name="Brasiliense D.M."/>
            <person name="Perez-Chaparro P.J."/>
            <person name="Mamizuka E.M."/>
            <person name="Lima M.O."/>
            <person name="Lima L.N."/>
            <person name="McCulloch J.A."/>
        </authorList>
    </citation>
    <scope>NUCLEOTIDE SEQUENCE [LARGE SCALE GENOMIC DNA]</scope>
    <source>
        <strain evidence="2">IEC33019</strain>
    </source>
</reference>
<gene>
    <name evidence="2" type="ORF">IEC33019_1163</name>
</gene>
<dbReference type="Pfam" id="PF12973">
    <property type="entry name" value="Cupin_7"/>
    <property type="match status" value="1"/>
</dbReference>
<protein>
    <submittedName>
        <fullName evidence="2">ChrR Cupin-like domain protein</fullName>
    </submittedName>
</protein>
<dbReference type="InterPro" id="IPR014710">
    <property type="entry name" value="RmlC-like_jellyroll"/>
</dbReference>
<feature type="domain" description="ChrR-like cupin" evidence="1">
    <location>
        <begin position="13"/>
        <end position="115"/>
    </location>
</feature>
<dbReference type="CDD" id="cd20303">
    <property type="entry name" value="cupin_ChrR_1"/>
    <property type="match status" value="1"/>
</dbReference>
<sequence>MAMPPLINADLRQTVIVQGHDLPWIPSPQAGVERRLLFRIGQEQARATSLVRYAPGSRFNAHAHPGGEEFLVLEGVFEDEHGHYPAGSYVRNPPGSQHSPGAAEGCVIFVHLRQFHPEDRERVVAQVPDQGSQALWHNTHERVWVLQAEPGETLEIANPRGLELFVLDGQLRGDDFALHPWSWMRLPPGTAFQAVAGEAGARVWIKDAVLDLTAC</sequence>
<dbReference type="RefSeq" id="WP_306282538.1">
    <property type="nucleotide sequence ID" value="NZ_CP016634.1"/>
</dbReference>
<evidence type="ECO:0000259" key="1">
    <source>
        <dbReference type="Pfam" id="PF12973"/>
    </source>
</evidence>